<accession>A0A0F9PEU4</accession>
<protein>
    <submittedName>
        <fullName evidence="1">Uncharacterized protein</fullName>
    </submittedName>
</protein>
<gene>
    <name evidence="1" type="ORF">LCGC14_0909200</name>
</gene>
<comment type="caution">
    <text evidence="1">The sequence shown here is derived from an EMBL/GenBank/DDBJ whole genome shotgun (WGS) entry which is preliminary data.</text>
</comment>
<reference evidence="1" key="1">
    <citation type="journal article" date="2015" name="Nature">
        <title>Complex archaea that bridge the gap between prokaryotes and eukaryotes.</title>
        <authorList>
            <person name="Spang A."/>
            <person name="Saw J.H."/>
            <person name="Jorgensen S.L."/>
            <person name="Zaremba-Niedzwiedzka K."/>
            <person name="Martijn J."/>
            <person name="Lind A.E."/>
            <person name="van Eijk R."/>
            <person name="Schleper C."/>
            <person name="Guy L."/>
            <person name="Ettema T.J."/>
        </authorList>
    </citation>
    <scope>NUCLEOTIDE SEQUENCE</scope>
</reference>
<name>A0A0F9PEU4_9ZZZZ</name>
<proteinExistence type="predicted"/>
<dbReference type="AlphaFoldDB" id="A0A0F9PEU4"/>
<sequence length="60" mass="6704">MTNRPRFLSIMESCSFADHQRWLAYSIVKEAATVGVVSIARQSTATPLWFLASWIKSTAA</sequence>
<evidence type="ECO:0000313" key="1">
    <source>
        <dbReference type="EMBL" id="KKN23002.1"/>
    </source>
</evidence>
<organism evidence="1">
    <name type="scientific">marine sediment metagenome</name>
    <dbReference type="NCBI Taxonomy" id="412755"/>
    <lineage>
        <taxon>unclassified sequences</taxon>
        <taxon>metagenomes</taxon>
        <taxon>ecological metagenomes</taxon>
    </lineage>
</organism>
<dbReference type="EMBL" id="LAZR01003012">
    <property type="protein sequence ID" value="KKN23002.1"/>
    <property type="molecule type" value="Genomic_DNA"/>
</dbReference>